<reference evidence="1" key="2">
    <citation type="journal article" date="2022" name="New Phytol.">
        <title>Evolutionary transition to the ectomycorrhizal habit in the genomes of a hyperdiverse lineage of mushroom-forming fungi.</title>
        <authorList>
            <person name="Looney B."/>
            <person name="Miyauchi S."/>
            <person name="Morin E."/>
            <person name="Drula E."/>
            <person name="Courty P.E."/>
            <person name="Kohler A."/>
            <person name="Kuo A."/>
            <person name="LaButti K."/>
            <person name="Pangilinan J."/>
            <person name="Lipzen A."/>
            <person name="Riley R."/>
            <person name="Andreopoulos W."/>
            <person name="He G."/>
            <person name="Johnson J."/>
            <person name="Nolan M."/>
            <person name="Tritt A."/>
            <person name="Barry K.W."/>
            <person name="Grigoriev I.V."/>
            <person name="Nagy L.G."/>
            <person name="Hibbett D."/>
            <person name="Henrissat B."/>
            <person name="Matheny P.B."/>
            <person name="Labbe J."/>
            <person name="Martin F.M."/>
        </authorList>
    </citation>
    <scope>NUCLEOTIDE SEQUENCE</scope>
    <source>
        <strain evidence="1">FP105234-sp</strain>
    </source>
</reference>
<reference evidence="1" key="1">
    <citation type="submission" date="2021-02" db="EMBL/GenBank/DDBJ databases">
        <authorList>
            <consortium name="DOE Joint Genome Institute"/>
            <person name="Ahrendt S."/>
            <person name="Looney B.P."/>
            <person name="Miyauchi S."/>
            <person name="Morin E."/>
            <person name="Drula E."/>
            <person name="Courty P.E."/>
            <person name="Chicoki N."/>
            <person name="Fauchery L."/>
            <person name="Kohler A."/>
            <person name="Kuo A."/>
            <person name="Labutti K."/>
            <person name="Pangilinan J."/>
            <person name="Lipzen A."/>
            <person name="Riley R."/>
            <person name="Andreopoulos W."/>
            <person name="He G."/>
            <person name="Johnson J."/>
            <person name="Barry K.W."/>
            <person name="Grigoriev I.V."/>
            <person name="Nagy L."/>
            <person name="Hibbett D."/>
            <person name="Henrissat B."/>
            <person name="Matheny P.B."/>
            <person name="Labbe J."/>
            <person name="Martin F."/>
        </authorList>
    </citation>
    <scope>NUCLEOTIDE SEQUENCE</scope>
    <source>
        <strain evidence="1">FP105234-sp</strain>
    </source>
</reference>
<comment type="caution">
    <text evidence="1">The sequence shown here is derived from an EMBL/GenBank/DDBJ whole genome shotgun (WGS) entry which is preliminary data.</text>
</comment>
<evidence type="ECO:0000313" key="2">
    <source>
        <dbReference type="Proteomes" id="UP000814033"/>
    </source>
</evidence>
<name>A0ACB8S5Q7_9AGAM</name>
<dbReference type="Proteomes" id="UP000814033">
    <property type="component" value="Unassembled WGS sequence"/>
</dbReference>
<accession>A0ACB8S5Q7</accession>
<protein>
    <submittedName>
        <fullName evidence="1">Smr-domain-containing protein</fullName>
    </submittedName>
</protein>
<keyword evidence="2" id="KW-1185">Reference proteome</keyword>
<proteinExistence type="predicted"/>
<sequence length="320" mass="35948">MATPQAAQVWACILKFLTAFFWVSSSLLAAYVVWVVLVLCFYLLRLCWNLCLILVRRLWRICLAPLRWWRERAQAEQDVESRAGQQICQQYVAPSQRSLLVSAPAQHYHVIAPPRSTSSLLASAPVPHHDTITLPRPLLPLAPAPAAPRAAKAGKKKKSKSAPKNEWKKSLALAQSWRKYACSQYDLQKALFAEAEQAGDAAHAHALAQRARAAKREVAIWDDKSAELTFKSYNFLRKVPKGMWDLHDLRVEEAEQYVAEYLDKALKRGDSQIRFIVGKGKRSKSGGPKIKPAVAKLVANRGLRFYEEPSNTGILVVNLE</sequence>
<organism evidence="1 2">
    <name type="scientific">Auriscalpium vulgare</name>
    <dbReference type="NCBI Taxonomy" id="40419"/>
    <lineage>
        <taxon>Eukaryota</taxon>
        <taxon>Fungi</taxon>
        <taxon>Dikarya</taxon>
        <taxon>Basidiomycota</taxon>
        <taxon>Agaricomycotina</taxon>
        <taxon>Agaricomycetes</taxon>
        <taxon>Russulales</taxon>
        <taxon>Auriscalpiaceae</taxon>
        <taxon>Auriscalpium</taxon>
    </lineage>
</organism>
<evidence type="ECO:0000313" key="1">
    <source>
        <dbReference type="EMBL" id="KAI0051226.1"/>
    </source>
</evidence>
<gene>
    <name evidence="1" type="ORF">FA95DRAFT_354974</name>
</gene>
<dbReference type="EMBL" id="MU275854">
    <property type="protein sequence ID" value="KAI0051226.1"/>
    <property type="molecule type" value="Genomic_DNA"/>
</dbReference>